<keyword evidence="1" id="KW-0812">Transmembrane</keyword>
<protein>
    <recommendedName>
        <fullName evidence="3">Aminoglycoside phosphotransferase domain-containing protein</fullName>
    </recommendedName>
</protein>
<name>A0A381QX95_9ZZZZ</name>
<evidence type="ECO:0000256" key="1">
    <source>
        <dbReference type="SAM" id="Phobius"/>
    </source>
</evidence>
<sequence length="403" mass="44108">MAEVETEASAPAGFESVAFAGIGLTCEMLEPVQLASPEDWELVVSELEPWGEVPELGAIESLLPGATNRGPVATLFSDSKWLAEFLPWGSDGRLKRRCTSAQSVTAAPCGGYTWNGNDVILVRFAKDGGPDAGSELADSLESGDASQAKEVLHRCGAVLGNYHTEVEDVRTTPPDPRRWNARLASLEESLRADLIWRAPFTRDVPCMLSLGDVRLSDTVGQTVRIGRPRMADCLNEPNCEFPAIRDLASLVHDLSRIHHNHGSELDIVELRSSLIDGWRSTAPEDWCSTDAFYAHRGGLAIWEYEQCMLDVIEAVSNQSGAPEPAVTILRHVRGFQKRMFNNRTLGALSIMAAFFGISSVINQFPPSIDELAMPILFFIASVGFFLSYRSLSPPPERPITHSV</sequence>
<dbReference type="EMBL" id="UINC01001567">
    <property type="protein sequence ID" value="SUZ83790.1"/>
    <property type="molecule type" value="Genomic_DNA"/>
</dbReference>
<evidence type="ECO:0008006" key="3">
    <source>
        <dbReference type="Google" id="ProtNLM"/>
    </source>
</evidence>
<proteinExistence type="predicted"/>
<organism evidence="2">
    <name type="scientific">marine metagenome</name>
    <dbReference type="NCBI Taxonomy" id="408172"/>
    <lineage>
        <taxon>unclassified sequences</taxon>
        <taxon>metagenomes</taxon>
        <taxon>ecological metagenomes</taxon>
    </lineage>
</organism>
<dbReference type="AlphaFoldDB" id="A0A381QX95"/>
<keyword evidence="1" id="KW-1133">Transmembrane helix</keyword>
<feature type="transmembrane region" description="Helical" evidence="1">
    <location>
        <begin position="371"/>
        <end position="388"/>
    </location>
</feature>
<gene>
    <name evidence="2" type="ORF">METZ01_LOCUS36644</name>
</gene>
<evidence type="ECO:0000313" key="2">
    <source>
        <dbReference type="EMBL" id="SUZ83790.1"/>
    </source>
</evidence>
<feature type="transmembrane region" description="Helical" evidence="1">
    <location>
        <begin position="345"/>
        <end position="365"/>
    </location>
</feature>
<keyword evidence="1" id="KW-0472">Membrane</keyword>
<reference evidence="2" key="1">
    <citation type="submission" date="2018-05" db="EMBL/GenBank/DDBJ databases">
        <authorList>
            <person name="Lanie J.A."/>
            <person name="Ng W.-L."/>
            <person name="Kazmierczak K.M."/>
            <person name="Andrzejewski T.M."/>
            <person name="Davidsen T.M."/>
            <person name="Wayne K.J."/>
            <person name="Tettelin H."/>
            <person name="Glass J.I."/>
            <person name="Rusch D."/>
            <person name="Podicherti R."/>
            <person name="Tsui H.-C.T."/>
            <person name="Winkler M.E."/>
        </authorList>
    </citation>
    <scope>NUCLEOTIDE SEQUENCE</scope>
</reference>
<accession>A0A381QX95</accession>